<organism evidence="2 3">
    <name type="scientific">Geobacillus icigianus</name>
    <dbReference type="NCBI Taxonomy" id="1430331"/>
    <lineage>
        <taxon>Bacteria</taxon>
        <taxon>Bacillati</taxon>
        <taxon>Bacillota</taxon>
        <taxon>Bacilli</taxon>
        <taxon>Bacillales</taxon>
        <taxon>Anoxybacillaceae</taxon>
        <taxon>Geobacillus</taxon>
    </lineage>
</organism>
<protein>
    <recommendedName>
        <fullName evidence="1">Tc1-like transposase DDE domain-containing protein</fullName>
    </recommendedName>
</protein>
<dbReference type="EMBL" id="JPYA02000001">
    <property type="protein sequence ID" value="MEB3749928.1"/>
    <property type="molecule type" value="Genomic_DNA"/>
</dbReference>
<dbReference type="InterPro" id="IPR036397">
    <property type="entry name" value="RNaseH_sf"/>
</dbReference>
<comment type="caution">
    <text evidence="2">The sequence shown here is derived from an EMBL/GenBank/DDBJ whole genome shotgun (WGS) entry which is preliminary data.</text>
</comment>
<feature type="domain" description="Tc1-like transposase DDE" evidence="1">
    <location>
        <begin position="16"/>
        <end position="77"/>
    </location>
</feature>
<accession>A0ABU6BER9</accession>
<evidence type="ECO:0000259" key="1">
    <source>
        <dbReference type="Pfam" id="PF13358"/>
    </source>
</evidence>
<dbReference type="Proteomes" id="UP000029267">
    <property type="component" value="Unassembled WGS sequence"/>
</dbReference>
<dbReference type="InterPro" id="IPR038717">
    <property type="entry name" value="Tc1-like_DDE_dom"/>
</dbReference>
<proteinExistence type="predicted"/>
<keyword evidence="3" id="KW-1185">Reference proteome</keyword>
<evidence type="ECO:0000313" key="2">
    <source>
        <dbReference type="EMBL" id="MEB3749928.1"/>
    </source>
</evidence>
<sequence>MLIYTRPTDTLAKGAPDRFIVLVLDNARITKMVRVCLQEEGPCVHFISLPPYSPQRNPIERLWKWRKDTVIANVLSQRSKRYHSSHCPVGGLHPRKC</sequence>
<dbReference type="Gene3D" id="3.30.420.10">
    <property type="entry name" value="Ribonuclease H-like superfamily/Ribonuclease H"/>
    <property type="match status" value="1"/>
</dbReference>
<evidence type="ECO:0000313" key="3">
    <source>
        <dbReference type="Proteomes" id="UP000029267"/>
    </source>
</evidence>
<gene>
    <name evidence="2" type="ORF">EP10_000767</name>
</gene>
<reference evidence="2 3" key="1">
    <citation type="journal article" date="2014" name="Genome Announc.">
        <title>Draft Genome Sequence of Geobacillus icigianus Strain G1w1T Isolated from Hot Springs in the Valley of Geysers, Kamchatka (Russian Federation).</title>
        <authorList>
            <person name="Bryanskaya A.V."/>
            <person name="Rozanov A.S."/>
            <person name="Logacheva M.D."/>
            <person name="Kotenko A.V."/>
            <person name="Peltek S.E."/>
        </authorList>
    </citation>
    <scope>NUCLEOTIDE SEQUENCE [LARGE SCALE GENOMIC DNA]</scope>
    <source>
        <strain evidence="2 3">G1w1</strain>
    </source>
</reference>
<name>A0ABU6BER9_9BACL</name>
<dbReference type="Pfam" id="PF13358">
    <property type="entry name" value="DDE_3"/>
    <property type="match status" value="1"/>
</dbReference>